<keyword evidence="2 5" id="KW-0812">Transmembrane</keyword>
<comment type="caution">
    <text evidence="6">The sequence shown here is derived from an EMBL/GenBank/DDBJ whole genome shotgun (WGS) entry which is preliminary data.</text>
</comment>
<dbReference type="EMBL" id="JABANO010028280">
    <property type="protein sequence ID" value="KAF4715405.1"/>
    <property type="molecule type" value="Genomic_DNA"/>
</dbReference>
<protein>
    <recommendedName>
        <fullName evidence="8">UDP-N-acetylglucosamine transporter</fullName>
    </recommendedName>
</protein>
<keyword evidence="4 5" id="KW-0472">Membrane</keyword>
<reference evidence="6 7" key="1">
    <citation type="submission" date="2020-04" db="EMBL/GenBank/DDBJ databases">
        <title>Perkinsus olseni comparative genomics.</title>
        <authorList>
            <person name="Bogema D.R."/>
        </authorList>
    </citation>
    <scope>NUCLEOTIDE SEQUENCE [LARGE SCALE GENOMIC DNA]</scope>
    <source>
        <strain evidence="6 7">ATCC PRA-207</strain>
    </source>
</reference>
<evidence type="ECO:0000256" key="2">
    <source>
        <dbReference type="ARBA" id="ARBA00022692"/>
    </source>
</evidence>
<dbReference type="InterPro" id="IPR037185">
    <property type="entry name" value="EmrE-like"/>
</dbReference>
<evidence type="ECO:0000256" key="1">
    <source>
        <dbReference type="ARBA" id="ARBA00004141"/>
    </source>
</evidence>
<accession>A0A7J6R412</accession>
<evidence type="ECO:0000256" key="4">
    <source>
        <dbReference type="ARBA" id="ARBA00023136"/>
    </source>
</evidence>
<name>A0A7J6R412_PEROL</name>
<feature type="transmembrane region" description="Helical" evidence="5">
    <location>
        <begin position="336"/>
        <end position="359"/>
    </location>
</feature>
<gene>
    <name evidence="6" type="ORF">FOZ63_018648</name>
</gene>
<dbReference type="GO" id="GO:0000139">
    <property type="term" value="C:Golgi membrane"/>
    <property type="evidence" value="ECO:0007669"/>
    <property type="project" value="InterPro"/>
</dbReference>
<feature type="transmembrane region" description="Helical" evidence="5">
    <location>
        <begin position="60"/>
        <end position="80"/>
    </location>
</feature>
<proteinExistence type="predicted"/>
<feature type="transmembrane region" description="Helical" evidence="5">
    <location>
        <begin position="20"/>
        <end position="40"/>
    </location>
</feature>
<feature type="transmembrane region" description="Helical" evidence="5">
    <location>
        <begin position="139"/>
        <end position="160"/>
    </location>
</feature>
<sequence length="607" mass="64904">MALPSSGEQPNSEEARFARGAPVAVVVLLALALCFVLALINTFIHHEQQHHHTFYGTNKYIVVTLAEVIKLTCCICVYLATTGKATPPDGSNPGSRYGLTTVVRYTGLKEALAYCIPAVVYLVENNSIFVALDLLDSSATFQLLLNIKIVITALLFRYFLGRSLSMTQFICTVLCAVGLCIAVVASGTEEGQRNDVDNPETGGSSRWVRTMLGAGLVFTIALVSSFSNIWVEYLFQDRDSEIPFLLRNSRIYMWGAPLNSVAVMAAAAVTGEMPTVEALRAGLVTAVGLSVVGLATAVILNYGNNMVNAYLHAGTLICTVVVSAVLYSDYTKINSPWFLVGAVLVSASAIGYRLGAAVISRGIANFFSRFMLYYGGFSPPTIPPFAQTAVVPQQPGGQPYDLDDDSPREVPVSARLVGSRVVSIGAAPVAPNTGKTEAVVPAVSRGSSVASWGVARSHSQQTLPSRQSVRVSASSSSFFPGPKNGGDPVDRILSSTEVKEALLKSASARGSVMRSGLRGNFARPTISSANRSFSAKALLMKVDEKAKSDALRGEIAGLKGKIRELKEGRRRNRETIEILTEVIKDLGRSRAFADSLVRSQSMKGPLF</sequence>
<dbReference type="PANTHER" id="PTHR10231">
    <property type="entry name" value="NUCLEOTIDE-SUGAR TRANSMEMBRANE TRANSPORTER"/>
    <property type="match status" value="1"/>
</dbReference>
<evidence type="ECO:0000256" key="5">
    <source>
        <dbReference type="SAM" id="Phobius"/>
    </source>
</evidence>
<organism evidence="6 7">
    <name type="scientific">Perkinsus olseni</name>
    <name type="common">Perkinsus atlanticus</name>
    <dbReference type="NCBI Taxonomy" id="32597"/>
    <lineage>
        <taxon>Eukaryota</taxon>
        <taxon>Sar</taxon>
        <taxon>Alveolata</taxon>
        <taxon>Perkinsozoa</taxon>
        <taxon>Perkinsea</taxon>
        <taxon>Perkinsida</taxon>
        <taxon>Perkinsidae</taxon>
        <taxon>Perkinsus</taxon>
    </lineage>
</organism>
<dbReference type="SUPFAM" id="SSF103481">
    <property type="entry name" value="Multidrug resistance efflux transporter EmrE"/>
    <property type="match status" value="1"/>
</dbReference>
<dbReference type="InterPro" id="IPR007271">
    <property type="entry name" value="Nuc_sug_transpt"/>
</dbReference>
<keyword evidence="7" id="KW-1185">Reference proteome</keyword>
<feature type="transmembrane region" description="Helical" evidence="5">
    <location>
        <begin position="251"/>
        <end position="269"/>
    </location>
</feature>
<feature type="transmembrane region" description="Helical" evidence="5">
    <location>
        <begin position="281"/>
        <end position="302"/>
    </location>
</feature>
<dbReference type="AlphaFoldDB" id="A0A7J6R412"/>
<dbReference type="Pfam" id="PF04142">
    <property type="entry name" value="Nuc_sug_transp"/>
    <property type="match status" value="1"/>
</dbReference>
<evidence type="ECO:0000256" key="3">
    <source>
        <dbReference type="ARBA" id="ARBA00022989"/>
    </source>
</evidence>
<evidence type="ECO:0008006" key="8">
    <source>
        <dbReference type="Google" id="ProtNLM"/>
    </source>
</evidence>
<dbReference type="GO" id="GO:0015165">
    <property type="term" value="F:pyrimidine nucleotide-sugar transmembrane transporter activity"/>
    <property type="evidence" value="ECO:0007669"/>
    <property type="project" value="InterPro"/>
</dbReference>
<dbReference type="Proteomes" id="UP000553632">
    <property type="component" value="Unassembled WGS sequence"/>
</dbReference>
<evidence type="ECO:0000313" key="7">
    <source>
        <dbReference type="Proteomes" id="UP000553632"/>
    </source>
</evidence>
<feature type="transmembrane region" description="Helical" evidence="5">
    <location>
        <begin position="167"/>
        <end position="187"/>
    </location>
</feature>
<comment type="subcellular location">
    <subcellularLocation>
        <location evidence="1">Membrane</location>
        <topology evidence="1">Multi-pass membrane protein</topology>
    </subcellularLocation>
</comment>
<keyword evidence="3 5" id="KW-1133">Transmembrane helix</keyword>
<feature type="transmembrane region" description="Helical" evidence="5">
    <location>
        <begin position="207"/>
        <end position="231"/>
    </location>
</feature>
<feature type="transmembrane region" description="Helical" evidence="5">
    <location>
        <begin position="309"/>
        <end position="330"/>
    </location>
</feature>
<evidence type="ECO:0000313" key="6">
    <source>
        <dbReference type="EMBL" id="KAF4715405.1"/>
    </source>
</evidence>